<sequence length="120" mass="14066">MRSTAKTSEYDYLTHLSRFARALRSLGLLVGPSEVSDALNLLYRRNSASKLLLSRSSLYWTLRSLFVSRKSEIHLFDSAFERFWSFDFIPVKEDINKESDLFRGGKDFRRRRSDSVIPEH</sequence>
<accession>A0A381VKC9</accession>
<dbReference type="AlphaFoldDB" id="A0A381VKC9"/>
<protein>
    <submittedName>
        <fullName evidence="1">Uncharacterized protein</fullName>
    </submittedName>
</protein>
<organism evidence="1">
    <name type="scientific">marine metagenome</name>
    <dbReference type="NCBI Taxonomy" id="408172"/>
    <lineage>
        <taxon>unclassified sequences</taxon>
        <taxon>metagenomes</taxon>
        <taxon>ecological metagenomes</taxon>
    </lineage>
</organism>
<gene>
    <name evidence="1" type="ORF">METZ01_LOCUS93335</name>
</gene>
<reference evidence="1" key="1">
    <citation type="submission" date="2018-05" db="EMBL/GenBank/DDBJ databases">
        <authorList>
            <person name="Lanie J.A."/>
            <person name="Ng W.-L."/>
            <person name="Kazmierczak K.M."/>
            <person name="Andrzejewski T.M."/>
            <person name="Davidsen T.M."/>
            <person name="Wayne K.J."/>
            <person name="Tettelin H."/>
            <person name="Glass J.I."/>
            <person name="Rusch D."/>
            <person name="Podicherti R."/>
            <person name="Tsui H.-C.T."/>
            <person name="Winkler M.E."/>
        </authorList>
    </citation>
    <scope>NUCLEOTIDE SEQUENCE</scope>
</reference>
<name>A0A381VKC9_9ZZZZ</name>
<evidence type="ECO:0000313" key="1">
    <source>
        <dbReference type="EMBL" id="SVA40481.1"/>
    </source>
</evidence>
<dbReference type="EMBL" id="UINC01009009">
    <property type="protein sequence ID" value="SVA40481.1"/>
    <property type="molecule type" value="Genomic_DNA"/>
</dbReference>
<proteinExistence type="predicted"/>
<feature type="non-terminal residue" evidence="1">
    <location>
        <position position="120"/>
    </location>
</feature>